<evidence type="ECO:0000313" key="4">
    <source>
        <dbReference type="Proteomes" id="UP001175261"/>
    </source>
</evidence>
<dbReference type="InterPro" id="IPR005152">
    <property type="entry name" value="Lipase_secreted"/>
</dbReference>
<dbReference type="PANTHER" id="PTHR34853:SF1">
    <property type="entry name" value="LIPASE 5"/>
    <property type="match status" value="1"/>
</dbReference>
<feature type="chain" id="PRO_5041199785" description="Serine aminopeptidase S33 domain-containing protein" evidence="1">
    <location>
        <begin position="18"/>
        <end position="479"/>
    </location>
</feature>
<name>A0AA39GQT4_SARSR</name>
<dbReference type="Pfam" id="PF12146">
    <property type="entry name" value="Hydrolase_4"/>
    <property type="match status" value="1"/>
</dbReference>
<dbReference type="Proteomes" id="UP001175261">
    <property type="component" value="Unassembled WGS sequence"/>
</dbReference>
<dbReference type="SUPFAM" id="SSF53474">
    <property type="entry name" value="alpha/beta-Hydrolases"/>
    <property type="match status" value="1"/>
</dbReference>
<proteinExistence type="predicted"/>
<organism evidence="3 4">
    <name type="scientific">Sarocladium strictum</name>
    <name type="common">Black bundle disease fungus</name>
    <name type="synonym">Acremonium strictum</name>
    <dbReference type="NCBI Taxonomy" id="5046"/>
    <lineage>
        <taxon>Eukaryota</taxon>
        <taxon>Fungi</taxon>
        <taxon>Dikarya</taxon>
        <taxon>Ascomycota</taxon>
        <taxon>Pezizomycotina</taxon>
        <taxon>Sordariomycetes</taxon>
        <taxon>Hypocreomycetidae</taxon>
        <taxon>Hypocreales</taxon>
        <taxon>Sarocladiaceae</taxon>
        <taxon>Sarocladium</taxon>
    </lineage>
</organism>
<dbReference type="EMBL" id="JAPDFR010000001">
    <property type="protein sequence ID" value="KAK0391451.1"/>
    <property type="molecule type" value="Genomic_DNA"/>
</dbReference>
<dbReference type="InterPro" id="IPR029058">
    <property type="entry name" value="AB_hydrolase_fold"/>
</dbReference>
<keyword evidence="4" id="KW-1185">Reference proteome</keyword>
<sequence>MVSVSSTLWGFLSLALAQRRLTPQTNTFNSNYELPGDITSLAAFDDDDVNNINIAVRFEQSNWATGSVLSDPFYTDLPPKAKTAPAGSVIKVEEVTEVGNYTIAPTLSLSRIVYQSKSLNGTLVPVSGYILWPYHPRNGAKRVPLVAWGHGFSGFVPECAPSHIRNLWYQFSGPYELALSGYAVVASDYAGLGVSKDAHGRTIYHETSSNPAAGQDLLFAAQAAQSAFSDSLTKDFVVMGHSQGGGAAWGAAQQQVKLKIPGYKGAIAISPIARPVDQVRGTTYTNVLFAESILALYPDLKRKDVLTDEGEKVLKVIKDTQGCQSTLSEVVQAFAKQNPTLPWGNPAFENNTNLLAWEKMINLGGKDFKGPLLVIQGESDPVTPEPLTTRAVKKTCKAYPKKKLDYVTARGIGHVPVMYASRQVWLDWLDECFSGKGCKDDKGKCSTSIIGDKAPRPLDSYTGELSYFLSPALEGYEIA</sequence>
<dbReference type="GO" id="GO:0016042">
    <property type="term" value="P:lipid catabolic process"/>
    <property type="evidence" value="ECO:0007669"/>
    <property type="project" value="InterPro"/>
</dbReference>
<dbReference type="PANTHER" id="PTHR34853">
    <property type="match status" value="1"/>
</dbReference>
<dbReference type="GO" id="GO:0004806">
    <property type="term" value="F:triacylglycerol lipase activity"/>
    <property type="evidence" value="ECO:0007669"/>
    <property type="project" value="InterPro"/>
</dbReference>
<dbReference type="AlphaFoldDB" id="A0AA39GQT4"/>
<reference evidence="3" key="1">
    <citation type="submission" date="2022-10" db="EMBL/GenBank/DDBJ databases">
        <title>Determination and structural analysis of whole genome sequence of Sarocladium strictum F4-1.</title>
        <authorList>
            <person name="Hu L."/>
            <person name="Jiang Y."/>
        </authorList>
    </citation>
    <scope>NUCLEOTIDE SEQUENCE</scope>
    <source>
        <strain evidence="3">F4-1</strain>
    </source>
</reference>
<evidence type="ECO:0000256" key="1">
    <source>
        <dbReference type="SAM" id="SignalP"/>
    </source>
</evidence>
<feature type="domain" description="Serine aminopeptidase S33" evidence="2">
    <location>
        <begin position="176"/>
        <end position="394"/>
    </location>
</feature>
<comment type="caution">
    <text evidence="3">The sequence shown here is derived from an EMBL/GenBank/DDBJ whole genome shotgun (WGS) entry which is preliminary data.</text>
</comment>
<protein>
    <recommendedName>
        <fullName evidence="2">Serine aminopeptidase S33 domain-containing protein</fullName>
    </recommendedName>
</protein>
<evidence type="ECO:0000313" key="3">
    <source>
        <dbReference type="EMBL" id="KAK0391451.1"/>
    </source>
</evidence>
<feature type="signal peptide" evidence="1">
    <location>
        <begin position="1"/>
        <end position="17"/>
    </location>
</feature>
<gene>
    <name evidence="3" type="ORF">NLU13_0952</name>
</gene>
<keyword evidence="1" id="KW-0732">Signal</keyword>
<dbReference type="Gene3D" id="3.40.50.1820">
    <property type="entry name" value="alpha/beta hydrolase"/>
    <property type="match status" value="2"/>
</dbReference>
<dbReference type="InterPro" id="IPR022742">
    <property type="entry name" value="Hydrolase_4"/>
</dbReference>
<accession>A0AA39GQT4</accession>
<evidence type="ECO:0000259" key="2">
    <source>
        <dbReference type="Pfam" id="PF12146"/>
    </source>
</evidence>